<keyword evidence="6" id="KW-1185">Reference proteome</keyword>
<dbReference type="EMBL" id="FNFO01000013">
    <property type="protein sequence ID" value="SDM41883.1"/>
    <property type="molecule type" value="Genomic_DNA"/>
</dbReference>
<feature type="domain" description="HTH LytTR-type" evidence="4">
    <location>
        <begin position="161"/>
        <end position="230"/>
    </location>
</feature>
<dbReference type="InterPro" id="IPR011006">
    <property type="entry name" value="CheY-like_superfamily"/>
</dbReference>
<dbReference type="RefSeq" id="WP_089687530.1">
    <property type="nucleotide sequence ID" value="NZ_FNFO01000013.1"/>
</dbReference>
<dbReference type="PANTHER" id="PTHR44591:SF3">
    <property type="entry name" value="RESPONSE REGULATORY DOMAIN-CONTAINING PROTEIN"/>
    <property type="match status" value="1"/>
</dbReference>
<dbReference type="STRING" id="1075417.SAMN05421823_11368"/>
<dbReference type="Proteomes" id="UP000198510">
    <property type="component" value="Unassembled WGS sequence"/>
</dbReference>
<dbReference type="AlphaFoldDB" id="A0A1G9T2C0"/>
<dbReference type="InterPro" id="IPR007492">
    <property type="entry name" value="LytTR_DNA-bd_dom"/>
</dbReference>
<evidence type="ECO:0000256" key="1">
    <source>
        <dbReference type="ARBA" id="ARBA00022553"/>
    </source>
</evidence>
<evidence type="ECO:0000256" key="2">
    <source>
        <dbReference type="PROSITE-ProRule" id="PRU00169"/>
    </source>
</evidence>
<evidence type="ECO:0000259" key="3">
    <source>
        <dbReference type="PROSITE" id="PS50110"/>
    </source>
</evidence>
<accession>A0A1G9T2C0</accession>
<feature type="modified residue" description="4-aspartylphosphate" evidence="2">
    <location>
        <position position="55"/>
    </location>
</feature>
<dbReference type="Gene3D" id="2.40.50.1020">
    <property type="entry name" value="LytTr DNA-binding domain"/>
    <property type="match status" value="1"/>
</dbReference>
<dbReference type="Pfam" id="PF04397">
    <property type="entry name" value="LytTR"/>
    <property type="match status" value="1"/>
</dbReference>
<dbReference type="InterPro" id="IPR050595">
    <property type="entry name" value="Bact_response_regulator"/>
</dbReference>
<dbReference type="SMART" id="SM00850">
    <property type="entry name" value="LytTR"/>
    <property type="match status" value="1"/>
</dbReference>
<protein>
    <submittedName>
        <fullName evidence="5">DNA-binding response regulator, LytR/AlgR family</fullName>
    </submittedName>
</protein>
<evidence type="ECO:0000313" key="5">
    <source>
        <dbReference type="EMBL" id="SDM41883.1"/>
    </source>
</evidence>
<dbReference type="GO" id="GO:0003677">
    <property type="term" value="F:DNA binding"/>
    <property type="evidence" value="ECO:0007669"/>
    <property type="project" value="UniProtKB-KW"/>
</dbReference>
<reference evidence="5 6" key="1">
    <citation type="submission" date="2016-10" db="EMBL/GenBank/DDBJ databases">
        <authorList>
            <person name="de Groot N.N."/>
        </authorList>
    </citation>
    <scope>NUCLEOTIDE SEQUENCE [LARGE SCALE GENOMIC DNA]</scope>
    <source>
        <strain evidence="5 6">DSM 25186</strain>
    </source>
</reference>
<dbReference type="PANTHER" id="PTHR44591">
    <property type="entry name" value="STRESS RESPONSE REGULATOR PROTEIN 1"/>
    <property type="match status" value="1"/>
</dbReference>
<dbReference type="PROSITE" id="PS50110">
    <property type="entry name" value="RESPONSE_REGULATORY"/>
    <property type="match status" value="1"/>
</dbReference>
<keyword evidence="5" id="KW-0238">DNA-binding</keyword>
<proteinExistence type="predicted"/>
<dbReference type="Gene3D" id="3.40.50.2300">
    <property type="match status" value="1"/>
</dbReference>
<dbReference type="SUPFAM" id="SSF52172">
    <property type="entry name" value="CheY-like"/>
    <property type="match status" value="1"/>
</dbReference>
<dbReference type="SMART" id="SM00448">
    <property type="entry name" value="REC"/>
    <property type="match status" value="1"/>
</dbReference>
<evidence type="ECO:0000313" key="6">
    <source>
        <dbReference type="Proteomes" id="UP000198510"/>
    </source>
</evidence>
<evidence type="ECO:0000259" key="4">
    <source>
        <dbReference type="PROSITE" id="PS50930"/>
    </source>
</evidence>
<name>A0A1G9T2C0_9BACT</name>
<dbReference type="OrthoDB" id="1646880at2"/>
<dbReference type="InterPro" id="IPR001789">
    <property type="entry name" value="Sig_transdc_resp-reg_receiver"/>
</dbReference>
<sequence length="274" mass="31190">MKKVRILVVEDDVMQAEQLGLHLRSMDYEVMALLHSGEEALTYVRQHTPDVVILDIELDRTGRRMDGIETARQLRSSCDLPIIYLTGTREVDALDVIAQTRPEAFLYKPYLTQQVKLEIEKAIRQYSGRITEAATQAPSPPQPKPVPEATPAFPVATRQAFYVSDKGVYYRVGVDDIERIETQNGLLFIHVQEAKFPYTLSLNLVKFQQQFPHPDLVRINRSCVVNLKHVTKFNRTYVWVNANPVIIGETYRKAFMDSVCRLTTVADDGAETGH</sequence>
<dbReference type="Pfam" id="PF00072">
    <property type="entry name" value="Response_reg"/>
    <property type="match status" value="1"/>
</dbReference>
<dbReference type="GO" id="GO:0000160">
    <property type="term" value="P:phosphorelay signal transduction system"/>
    <property type="evidence" value="ECO:0007669"/>
    <property type="project" value="InterPro"/>
</dbReference>
<keyword evidence="1 2" id="KW-0597">Phosphoprotein</keyword>
<gene>
    <name evidence="5" type="ORF">SAMN05421823_11368</name>
</gene>
<feature type="domain" description="Response regulatory" evidence="3">
    <location>
        <begin position="5"/>
        <end position="123"/>
    </location>
</feature>
<organism evidence="5 6">
    <name type="scientific">Catalinimonas alkaloidigena</name>
    <dbReference type="NCBI Taxonomy" id="1075417"/>
    <lineage>
        <taxon>Bacteria</taxon>
        <taxon>Pseudomonadati</taxon>
        <taxon>Bacteroidota</taxon>
        <taxon>Cytophagia</taxon>
        <taxon>Cytophagales</taxon>
        <taxon>Catalimonadaceae</taxon>
        <taxon>Catalinimonas</taxon>
    </lineage>
</organism>
<dbReference type="PROSITE" id="PS50930">
    <property type="entry name" value="HTH_LYTTR"/>
    <property type="match status" value="1"/>
</dbReference>